<evidence type="ECO:0000313" key="1">
    <source>
        <dbReference type="EMBL" id="CAH0104939.1"/>
    </source>
</evidence>
<dbReference type="Pfam" id="PF14223">
    <property type="entry name" value="Retrotran_gag_2"/>
    <property type="match status" value="1"/>
</dbReference>
<dbReference type="EMBL" id="CAKKLH010000160">
    <property type="protein sequence ID" value="CAH0104939.1"/>
    <property type="molecule type" value="Genomic_DNA"/>
</dbReference>
<evidence type="ECO:0000313" key="2">
    <source>
        <dbReference type="Proteomes" id="UP000789390"/>
    </source>
</evidence>
<protein>
    <submittedName>
        <fullName evidence="1">Uncharacterized protein</fullName>
    </submittedName>
</protein>
<organism evidence="1 2">
    <name type="scientific">Daphnia galeata</name>
    <dbReference type="NCBI Taxonomy" id="27404"/>
    <lineage>
        <taxon>Eukaryota</taxon>
        <taxon>Metazoa</taxon>
        <taxon>Ecdysozoa</taxon>
        <taxon>Arthropoda</taxon>
        <taxon>Crustacea</taxon>
        <taxon>Branchiopoda</taxon>
        <taxon>Diplostraca</taxon>
        <taxon>Cladocera</taxon>
        <taxon>Anomopoda</taxon>
        <taxon>Daphniidae</taxon>
        <taxon>Daphnia</taxon>
    </lineage>
</organism>
<name>A0A8J2RSD9_9CRUS</name>
<gene>
    <name evidence="1" type="ORF">DGAL_LOCUS7869</name>
</gene>
<reference evidence="1" key="1">
    <citation type="submission" date="2021-11" db="EMBL/GenBank/DDBJ databases">
        <authorList>
            <person name="Schell T."/>
        </authorList>
    </citation>
    <scope>NUCLEOTIDE SEQUENCE</scope>
    <source>
        <strain evidence="1">M5</strain>
    </source>
</reference>
<dbReference type="AlphaFoldDB" id="A0A8J2RSD9"/>
<accession>A0A8J2RSD9</accession>
<comment type="caution">
    <text evidence="1">The sequence shown here is derived from an EMBL/GenBank/DDBJ whole genome shotgun (WGS) entry which is preliminary data.</text>
</comment>
<proteinExistence type="predicted"/>
<dbReference type="Proteomes" id="UP000789390">
    <property type="component" value="Unassembled WGS sequence"/>
</dbReference>
<sequence length="88" mass="10070">MALYILDNGVVENQNLFDVWDQKDVVARMIIYCNIEAQLQVIVEGSRTSADMWDRLILQLAAAANAKLLLSKFTNYRYEKGNLRSNDS</sequence>
<keyword evidence="2" id="KW-1185">Reference proteome</keyword>